<dbReference type="Proteomes" id="UP000515344">
    <property type="component" value="Chromosome"/>
</dbReference>
<dbReference type="GO" id="GO:0016747">
    <property type="term" value="F:acyltransferase activity, transferring groups other than amino-acyl groups"/>
    <property type="evidence" value="ECO:0007669"/>
    <property type="project" value="InterPro"/>
</dbReference>
<organism evidence="2 3">
    <name type="scientific">Lacibacter sediminis</name>
    <dbReference type="NCBI Taxonomy" id="2760713"/>
    <lineage>
        <taxon>Bacteria</taxon>
        <taxon>Pseudomonadati</taxon>
        <taxon>Bacteroidota</taxon>
        <taxon>Chitinophagia</taxon>
        <taxon>Chitinophagales</taxon>
        <taxon>Chitinophagaceae</taxon>
        <taxon>Lacibacter</taxon>
    </lineage>
</organism>
<proteinExistence type="predicted"/>
<evidence type="ECO:0000313" key="3">
    <source>
        <dbReference type="Proteomes" id="UP000515344"/>
    </source>
</evidence>
<protein>
    <submittedName>
        <fullName evidence="2">GNAT family N-acetyltransferase</fullName>
    </submittedName>
</protein>
<dbReference type="RefSeq" id="WP_182802397.1">
    <property type="nucleotide sequence ID" value="NZ_CP060007.1"/>
</dbReference>
<dbReference type="Gene3D" id="3.40.630.30">
    <property type="match status" value="1"/>
</dbReference>
<dbReference type="SUPFAM" id="SSF55729">
    <property type="entry name" value="Acyl-CoA N-acyltransferases (Nat)"/>
    <property type="match status" value="1"/>
</dbReference>
<gene>
    <name evidence="2" type="ORF">H4075_19005</name>
</gene>
<feature type="domain" description="N-acetyltransferase" evidence="1">
    <location>
        <begin position="14"/>
        <end position="174"/>
    </location>
</feature>
<keyword evidence="3" id="KW-1185">Reference proteome</keyword>
<evidence type="ECO:0000259" key="1">
    <source>
        <dbReference type="PROSITE" id="PS51186"/>
    </source>
</evidence>
<dbReference type="InterPro" id="IPR016181">
    <property type="entry name" value="Acyl_CoA_acyltransferase"/>
</dbReference>
<dbReference type="Pfam" id="PF13302">
    <property type="entry name" value="Acetyltransf_3"/>
    <property type="match status" value="1"/>
</dbReference>
<dbReference type="PANTHER" id="PTHR43610">
    <property type="entry name" value="BLL6696 PROTEIN"/>
    <property type="match status" value="1"/>
</dbReference>
<accession>A0A7G5XF82</accession>
<sequence>MSINLQPVLENEFIRLQPLQPNDFERLYSVASDPLIWEQHPNKDRYKREVFQTYFEGAMESKGALLLIDKLTGEVAGSSRFYDYNEAENSLLIGYTFIARKFWGKAYNPAMKALMIDHAFQYVDKILFHIGANNIRSQIAIGRIGAVKEKELSVAYHGEPEKLNFEYLLEKEKWLLHKTTNATSVT</sequence>
<dbReference type="EMBL" id="CP060007">
    <property type="protein sequence ID" value="QNA44135.1"/>
    <property type="molecule type" value="Genomic_DNA"/>
</dbReference>
<name>A0A7G5XF82_9BACT</name>
<dbReference type="AlphaFoldDB" id="A0A7G5XF82"/>
<reference evidence="3" key="1">
    <citation type="submission" date="2020-08" db="EMBL/GenBank/DDBJ databases">
        <title>Lacibacter sp. S13-6-6 genome sequencing.</title>
        <authorList>
            <person name="Jin L."/>
        </authorList>
    </citation>
    <scope>NUCLEOTIDE SEQUENCE [LARGE SCALE GENOMIC DNA]</scope>
    <source>
        <strain evidence="3">S13-6-6</strain>
    </source>
</reference>
<dbReference type="PANTHER" id="PTHR43610:SF1">
    <property type="entry name" value="N-ACETYLTRANSFERASE DOMAIN-CONTAINING PROTEIN"/>
    <property type="match status" value="1"/>
</dbReference>
<evidence type="ECO:0000313" key="2">
    <source>
        <dbReference type="EMBL" id="QNA44135.1"/>
    </source>
</evidence>
<dbReference type="PROSITE" id="PS51186">
    <property type="entry name" value="GNAT"/>
    <property type="match status" value="1"/>
</dbReference>
<dbReference type="InterPro" id="IPR000182">
    <property type="entry name" value="GNAT_dom"/>
</dbReference>
<dbReference type="KEGG" id="lacs:H4075_19005"/>